<feature type="signal peptide" evidence="1">
    <location>
        <begin position="1"/>
        <end position="25"/>
    </location>
</feature>
<evidence type="ECO:0000313" key="3">
    <source>
        <dbReference type="Proteomes" id="UP000807769"/>
    </source>
</evidence>
<name>A0A9P7JED9_9AGAM</name>
<evidence type="ECO:0000256" key="1">
    <source>
        <dbReference type="SAM" id="SignalP"/>
    </source>
</evidence>
<sequence>ISIGGFKTVHAGWLILMLAPTSGLGSRAWHDVIVKYLFERVYPKEMLSSLDFKIGHFAPKDESAKLFREANILYWAKALLGLIHNVIDHAVTGTSEPIPFDISCVHFVGGGLALSCYQDSSKPAFKVASAHACFLLEEVINERDNDFIKYIYNMDPNPLLDPDESRYDFTLFLSFM</sequence>
<comment type="caution">
    <text evidence="2">The sequence shown here is derived from an EMBL/GenBank/DDBJ whole genome shotgun (WGS) entry which is preliminary data.</text>
</comment>
<evidence type="ECO:0000313" key="2">
    <source>
        <dbReference type="EMBL" id="KAG1817537.1"/>
    </source>
</evidence>
<accession>A0A9P7JED9</accession>
<keyword evidence="3" id="KW-1185">Reference proteome</keyword>
<organism evidence="2 3">
    <name type="scientific">Suillus subaureus</name>
    <dbReference type="NCBI Taxonomy" id="48587"/>
    <lineage>
        <taxon>Eukaryota</taxon>
        <taxon>Fungi</taxon>
        <taxon>Dikarya</taxon>
        <taxon>Basidiomycota</taxon>
        <taxon>Agaricomycotina</taxon>
        <taxon>Agaricomycetes</taxon>
        <taxon>Agaricomycetidae</taxon>
        <taxon>Boletales</taxon>
        <taxon>Suillineae</taxon>
        <taxon>Suillaceae</taxon>
        <taxon>Suillus</taxon>
    </lineage>
</organism>
<keyword evidence="1" id="KW-0732">Signal</keyword>
<reference evidence="2" key="1">
    <citation type="journal article" date="2020" name="New Phytol.">
        <title>Comparative genomics reveals dynamic genome evolution in host specialist ectomycorrhizal fungi.</title>
        <authorList>
            <person name="Lofgren L.A."/>
            <person name="Nguyen N.H."/>
            <person name="Vilgalys R."/>
            <person name="Ruytinx J."/>
            <person name="Liao H.L."/>
            <person name="Branco S."/>
            <person name="Kuo A."/>
            <person name="LaButti K."/>
            <person name="Lipzen A."/>
            <person name="Andreopoulos W."/>
            <person name="Pangilinan J."/>
            <person name="Riley R."/>
            <person name="Hundley H."/>
            <person name="Na H."/>
            <person name="Barry K."/>
            <person name="Grigoriev I.V."/>
            <person name="Stajich J.E."/>
            <person name="Kennedy P.G."/>
        </authorList>
    </citation>
    <scope>NUCLEOTIDE SEQUENCE</scope>
    <source>
        <strain evidence="2">MN1</strain>
    </source>
</reference>
<feature type="chain" id="PRO_5040223199" evidence="1">
    <location>
        <begin position="26"/>
        <end position="176"/>
    </location>
</feature>
<dbReference type="OrthoDB" id="301415at2759"/>
<dbReference type="GeneID" id="64624878"/>
<dbReference type="AlphaFoldDB" id="A0A9P7JED9"/>
<gene>
    <name evidence="2" type="ORF">BJ212DRAFT_1270185</name>
</gene>
<protein>
    <submittedName>
        <fullName evidence="2">Uncharacterized protein</fullName>
    </submittedName>
</protein>
<dbReference type="RefSeq" id="XP_041193779.1">
    <property type="nucleotide sequence ID" value="XM_041330861.1"/>
</dbReference>
<dbReference type="Proteomes" id="UP000807769">
    <property type="component" value="Unassembled WGS sequence"/>
</dbReference>
<feature type="non-terminal residue" evidence="2">
    <location>
        <position position="1"/>
    </location>
</feature>
<dbReference type="EMBL" id="JABBWG010000013">
    <property type="protein sequence ID" value="KAG1817537.1"/>
    <property type="molecule type" value="Genomic_DNA"/>
</dbReference>
<proteinExistence type="predicted"/>